<name>A0ABS1T768_9CLOT</name>
<protein>
    <submittedName>
        <fullName evidence="1">Uncharacterized protein</fullName>
    </submittedName>
</protein>
<sequence length="102" mass="11808">MIENIMETTVMGSNIVFLNIPEEDYFLSYDSVTREAAQEITSNYFLMRAREGVPKVKDIQFDEPSHRVKITLEVDLEDNNYSGLKGYKVPDSLNITRNNEKQ</sequence>
<proteinExistence type="predicted"/>
<organism evidence="1 2">
    <name type="scientific">Clostridium rhizosphaerae</name>
    <dbReference type="NCBI Taxonomy" id="2803861"/>
    <lineage>
        <taxon>Bacteria</taxon>
        <taxon>Bacillati</taxon>
        <taxon>Bacillota</taxon>
        <taxon>Clostridia</taxon>
        <taxon>Eubacteriales</taxon>
        <taxon>Clostridiaceae</taxon>
        <taxon>Clostridium</taxon>
    </lineage>
</organism>
<dbReference type="Proteomes" id="UP000632377">
    <property type="component" value="Unassembled WGS sequence"/>
</dbReference>
<dbReference type="RefSeq" id="WP_021657256.1">
    <property type="nucleotide sequence ID" value="NZ_JAESWC010000002.1"/>
</dbReference>
<comment type="caution">
    <text evidence="1">The sequence shown here is derived from an EMBL/GenBank/DDBJ whole genome shotgun (WGS) entry which is preliminary data.</text>
</comment>
<evidence type="ECO:0000313" key="1">
    <source>
        <dbReference type="EMBL" id="MBL4935188.1"/>
    </source>
</evidence>
<reference evidence="1 2" key="1">
    <citation type="submission" date="2021-01" db="EMBL/GenBank/DDBJ databases">
        <title>Genome public.</title>
        <authorList>
            <person name="Liu C."/>
            <person name="Sun Q."/>
        </authorList>
    </citation>
    <scope>NUCLEOTIDE SEQUENCE [LARGE SCALE GENOMIC DNA]</scope>
    <source>
        <strain evidence="1 2">YIM B02515</strain>
    </source>
</reference>
<evidence type="ECO:0000313" key="2">
    <source>
        <dbReference type="Proteomes" id="UP000632377"/>
    </source>
</evidence>
<accession>A0ABS1T768</accession>
<gene>
    <name evidence="1" type="ORF">JK636_05390</name>
</gene>
<keyword evidence="2" id="KW-1185">Reference proteome</keyword>
<dbReference type="EMBL" id="JAESWC010000002">
    <property type="protein sequence ID" value="MBL4935188.1"/>
    <property type="molecule type" value="Genomic_DNA"/>
</dbReference>